<gene>
    <name evidence="3" type="primary">bdcA</name>
    <name evidence="3" type="ORF">KL86PLE_100170</name>
</gene>
<dbReference type="RefSeq" id="WP_288198987.1">
    <property type="nucleotide sequence ID" value="NZ_LT608334.1"/>
</dbReference>
<dbReference type="PRINTS" id="PR00080">
    <property type="entry name" value="SDRFAMILY"/>
</dbReference>
<dbReference type="PANTHER" id="PTHR43639">
    <property type="entry name" value="OXIDOREDUCTASE, SHORT-CHAIN DEHYDROGENASE/REDUCTASE FAMILY (AFU_ORTHOLOGUE AFUA_5G02870)"/>
    <property type="match status" value="1"/>
</dbReference>
<dbReference type="AlphaFoldDB" id="A0A212L1L3"/>
<keyword evidence="2" id="KW-0560">Oxidoreductase</keyword>
<dbReference type="InterPro" id="IPR002347">
    <property type="entry name" value="SDR_fam"/>
</dbReference>
<dbReference type="GO" id="GO:0016491">
    <property type="term" value="F:oxidoreductase activity"/>
    <property type="evidence" value="ECO:0007669"/>
    <property type="project" value="UniProtKB-KW"/>
</dbReference>
<dbReference type="FunFam" id="3.40.50.720:FF:000084">
    <property type="entry name" value="Short-chain dehydrogenase reductase"/>
    <property type="match status" value="1"/>
</dbReference>
<accession>A0A212L1L3</accession>
<proteinExistence type="inferred from homology"/>
<reference evidence="3" key="1">
    <citation type="submission" date="2016-08" db="EMBL/GenBank/DDBJ databases">
        <authorList>
            <person name="Seilhamer J.J."/>
        </authorList>
    </citation>
    <scope>NUCLEOTIDE SEQUENCE</scope>
    <source>
        <strain evidence="3">86</strain>
    </source>
</reference>
<protein>
    <submittedName>
        <fullName evidence="3">Cyclic-di-GMP-binding biofilm dispersal mediator protein</fullName>
    </submittedName>
</protein>
<dbReference type="PRINTS" id="PR00081">
    <property type="entry name" value="GDHRDH"/>
</dbReference>
<organism evidence="3">
    <name type="scientific">uncultured Pleomorphomonas sp</name>
    <dbReference type="NCBI Taxonomy" id="442121"/>
    <lineage>
        <taxon>Bacteria</taxon>
        <taxon>Pseudomonadati</taxon>
        <taxon>Pseudomonadota</taxon>
        <taxon>Alphaproteobacteria</taxon>
        <taxon>Hyphomicrobiales</taxon>
        <taxon>Pleomorphomonadaceae</taxon>
        <taxon>Pleomorphomonas</taxon>
        <taxon>environmental samples</taxon>
    </lineage>
</organism>
<evidence type="ECO:0000313" key="3">
    <source>
        <dbReference type="EMBL" id="SCM71418.1"/>
    </source>
</evidence>
<comment type="similarity">
    <text evidence="1">Belongs to the short-chain dehydrogenases/reductases (SDR) family.</text>
</comment>
<name>A0A212L1L3_9HYPH</name>
<dbReference type="CDD" id="cd05233">
    <property type="entry name" value="SDR_c"/>
    <property type="match status" value="1"/>
</dbReference>
<dbReference type="EMBL" id="FMJD01000002">
    <property type="protein sequence ID" value="SCM71418.1"/>
    <property type="molecule type" value="Genomic_DNA"/>
</dbReference>
<dbReference type="PANTHER" id="PTHR43639:SF1">
    <property type="entry name" value="SHORT-CHAIN DEHYDROGENASE_REDUCTASE FAMILY PROTEIN"/>
    <property type="match status" value="1"/>
</dbReference>
<sequence>MSDDSRKVALVFGGSRGIGAAIVARLAGDGYAVPFTYVSRPDAANDLSAKLREAGGEALAIKADSASRDDLNAAVATTIDRFGRLDVVVVNAGVARMGLVDTVPLEDLDLQLDVNVRGVFLAIQAAVPHLKEGGRIITIGSNIALRSGFPGASVYQTTKAAVAGMVKALALDLAPRGITVNNVQPGPTRTDMISGLGNEGMDMVLGMVPLKRMAEPEEIAGMVSYIARDEAGFVTGASLTIDGGFAL</sequence>
<dbReference type="Pfam" id="PF13561">
    <property type="entry name" value="adh_short_C2"/>
    <property type="match status" value="1"/>
</dbReference>
<evidence type="ECO:0000256" key="1">
    <source>
        <dbReference type="ARBA" id="ARBA00006484"/>
    </source>
</evidence>
<evidence type="ECO:0000256" key="2">
    <source>
        <dbReference type="ARBA" id="ARBA00023002"/>
    </source>
</evidence>
<dbReference type="SUPFAM" id="SSF51735">
    <property type="entry name" value="NAD(P)-binding Rossmann-fold domains"/>
    <property type="match status" value="1"/>
</dbReference>
<dbReference type="Gene3D" id="3.40.50.720">
    <property type="entry name" value="NAD(P)-binding Rossmann-like Domain"/>
    <property type="match status" value="1"/>
</dbReference>
<dbReference type="InterPro" id="IPR036291">
    <property type="entry name" value="NAD(P)-bd_dom_sf"/>
</dbReference>